<dbReference type="CDD" id="cd03283">
    <property type="entry name" value="ABC_MutS-like"/>
    <property type="match status" value="1"/>
</dbReference>
<dbReference type="SUPFAM" id="SSF52540">
    <property type="entry name" value="P-loop containing nucleoside triphosphate hydrolases"/>
    <property type="match status" value="1"/>
</dbReference>
<keyword evidence="4" id="KW-1133">Transmembrane helix</keyword>
<dbReference type="Proteomes" id="UP000675664">
    <property type="component" value="Unassembled WGS sequence"/>
</dbReference>
<evidence type="ECO:0000259" key="5">
    <source>
        <dbReference type="SMART" id="SM00534"/>
    </source>
</evidence>
<dbReference type="Gene3D" id="3.40.50.300">
    <property type="entry name" value="P-loop containing nucleotide triphosphate hydrolases"/>
    <property type="match status" value="1"/>
</dbReference>
<evidence type="ECO:0000256" key="2">
    <source>
        <dbReference type="ARBA" id="ARBA00022840"/>
    </source>
</evidence>
<feature type="transmembrane region" description="Helical" evidence="4">
    <location>
        <begin position="320"/>
        <end position="338"/>
    </location>
</feature>
<dbReference type="AlphaFoldDB" id="A0A8J7W5U4"/>
<dbReference type="Gene3D" id="1.10.1420.10">
    <property type="match status" value="1"/>
</dbReference>
<organism evidence="6 7">
    <name type="scientific">Sinanaerobacter chloroacetimidivorans</name>
    <dbReference type="NCBI Taxonomy" id="2818044"/>
    <lineage>
        <taxon>Bacteria</taxon>
        <taxon>Bacillati</taxon>
        <taxon>Bacillota</taxon>
        <taxon>Clostridia</taxon>
        <taxon>Peptostreptococcales</taxon>
        <taxon>Anaerovoracaceae</taxon>
        <taxon>Sinanaerobacter</taxon>
    </lineage>
</organism>
<dbReference type="PANTHER" id="PTHR11361:SF99">
    <property type="entry name" value="DNA MISMATCH REPAIR PROTEIN"/>
    <property type="match status" value="1"/>
</dbReference>
<dbReference type="PANTHER" id="PTHR11361">
    <property type="entry name" value="DNA MISMATCH REPAIR PROTEIN MUTS FAMILY MEMBER"/>
    <property type="match status" value="1"/>
</dbReference>
<evidence type="ECO:0000256" key="4">
    <source>
        <dbReference type="SAM" id="Phobius"/>
    </source>
</evidence>
<dbReference type="InterPro" id="IPR027417">
    <property type="entry name" value="P-loop_NTPase"/>
</dbReference>
<dbReference type="GO" id="GO:0005829">
    <property type="term" value="C:cytosol"/>
    <property type="evidence" value="ECO:0007669"/>
    <property type="project" value="TreeGrafter"/>
</dbReference>
<dbReference type="Pfam" id="PF05192">
    <property type="entry name" value="MutS_III"/>
    <property type="match status" value="1"/>
</dbReference>
<protein>
    <submittedName>
        <fullName evidence="6">DNA mismatch repair protein MutS</fullName>
    </submittedName>
</protein>
<keyword evidence="1" id="KW-0547">Nucleotide-binding</keyword>
<dbReference type="GO" id="GO:0030983">
    <property type="term" value="F:mismatched DNA binding"/>
    <property type="evidence" value="ECO:0007669"/>
    <property type="project" value="InterPro"/>
</dbReference>
<name>A0A8J7W5U4_9FIRM</name>
<evidence type="ECO:0000313" key="7">
    <source>
        <dbReference type="Proteomes" id="UP000675664"/>
    </source>
</evidence>
<dbReference type="InterPro" id="IPR036187">
    <property type="entry name" value="DNA_mismatch_repair_MutS_sf"/>
</dbReference>
<evidence type="ECO:0000256" key="1">
    <source>
        <dbReference type="ARBA" id="ARBA00022741"/>
    </source>
</evidence>
<accession>A0A8J7W5U4</accession>
<feature type="transmembrane region" description="Helical" evidence="4">
    <location>
        <begin position="21"/>
        <end position="45"/>
    </location>
</feature>
<feature type="transmembrane region" description="Helical" evidence="4">
    <location>
        <begin position="51"/>
        <end position="73"/>
    </location>
</feature>
<reference evidence="6" key="2">
    <citation type="submission" date="2021-04" db="EMBL/GenBank/DDBJ databases">
        <authorList>
            <person name="Liu J."/>
        </authorList>
    </citation>
    <scope>NUCLEOTIDE SEQUENCE</scope>
    <source>
        <strain evidence="6">BAD-6</strain>
    </source>
</reference>
<evidence type="ECO:0000256" key="3">
    <source>
        <dbReference type="ARBA" id="ARBA00023125"/>
    </source>
</evidence>
<feature type="domain" description="DNA mismatch repair proteins mutS family" evidence="5">
    <location>
        <begin position="418"/>
        <end position="592"/>
    </location>
</feature>
<keyword evidence="4" id="KW-0472">Membrane</keyword>
<proteinExistence type="predicted"/>
<gene>
    <name evidence="6" type="ORF">KCX82_17215</name>
</gene>
<dbReference type="InterPro" id="IPR000432">
    <property type="entry name" value="DNA_mismatch_repair_MutS_C"/>
</dbReference>
<keyword evidence="2" id="KW-0067">ATP-binding</keyword>
<evidence type="ECO:0000313" key="6">
    <source>
        <dbReference type="EMBL" id="MBR0599628.1"/>
    </source>
</evidence>
<dbReference type="GO" id="GO:0006298">
    <property type="term" value="P:mismatch repair"/>
    <property type="evidence" value="ECO:0007669"/>
    <property type="project" value="InterPro"/>
</dbReference>
<dbReference type="InterPro" id="IPR045076">
    <property type="entry name" value="MutS"/>
</dbReference>
<dbReference type="RefSeq" id="WP_227019767.1">
    <property type="nucleotide sequence ID" value="NZ_JAGSND010000015.1"/>
</dbReference>
<keyword evidence="4" id="KW-0812">Transmembrane</keyword>
<dbReference type="Pfam" id="PF00488">
    <property type="entry name" value="MutS_V"/>
    <property type="match status" value="1"/>
</dbReference>
<sequence length="593" mass="67621">MKDLFEAAICKQKSKFHKNKRLYNLVGYIKLILFIFFAVSIYFVITRQESMVFAAAAVVLLIIQIAAWVYHAILNARVEQSKGIIEINRRHLDRLTGKWTEFPDTGEEFIDAEHPYGCDLDIVGKDSLFQLLNTTHTWHGRRAFAADLLHAAYSKQEIIQRQEAVKELAENKEFTDELEYRFSKIGSDPAAEVLLQELRDAQPFIKKRSLRILLTYGPLIAILLMGLSVIFHWKQLYLLSVILFAVQTLVWLTGMPATYKFIRIVNRLPFRLNAYKEVLELVDTTKFAAEKLKEIQTNLTTSDLSAVQAIKALAKIADKVSVRGVPIVYFLLNVLLLWDYECVFMLEDWKKKYAPYCEKWFLALGELESLSCFATMTKVCSHTCFPHISDTRGLEATELGHPLIPDSVRVTNQIRLNNNIVIISGSNMSGKTTYLRTAGINIVLARAGGPVCAMEMTCSDLHIITSMRIADDLNEGVSTFYAELKRIKGILDNSRNDRNTLFLIDEIFRGTNSVDRLTGARTVITKLNELGAMGMVTTHDLELCELQQAIPRIQNYSFSEYYENGRIYFDYKIQHGKSKTTNARFLMELVGII</sequence>
<feature type="transmembrane region" description="Helical" evidence="4">
    <location>
        <begin position="237"/>
        <end position="262"/>
    </location>
</feature>
<dbReference type="GO" id="GO:0140664">
    <property type="term" value="F:ATP-dependent DNA damage sensor activity"/>
    <property type="evidence" value="ECO:0007669"/>
    <property type="project" value="InterPro"/>
</dbReference>
<keyword evidence="3" id="KW-0238">DNA-binding</keyword>
<dbReference type="SUPFAM" id="SSF48334">
    <property type="entry name" value="DNA repair protein MutS, domain III"/>
    <property type="match status" value="1"/>
</dbReference>
<reference evidence="6" key="1">
    <citation type="submission" date="2021-04" db="EMBL/GenBank/DDBJ databases">
        <title>Sinoanaerobacter chloroacetimidivorans sp. nov., an obligate anaerobic bacterium isolated from anaerobic sludge.</title>
        <authorList>
            <person name="Bao Y."/>
        </authorList>
    </citation>
    <scope>NUCLEOTIDE SEQUENCE</scope>
    <source>
        <strain evidence="6">BAD-6</strain>
    </source>
</reference>
<dbReference type="InterPro" id="IPR007696">
    <property type="entry name" value="DNA_mismatch_repair_MutS_core"/>
</dbReference>
<feature type="transmembrane region" description="Helical" evidence="4">
    <location>
        <begin position="212"/>
        <end position="231"/>
    </location>
</feature>
<comment type="caution">
    <text evidence="6">The sequence shown here is derived from an EMBL/GenBank/DDBJ whole genome shotgun (WGS) entry which is preliminary data.</text>
</comment>
<dbReference type="GO" id="GO:0005524">
    <property type="term" value="F:ATP binding"/>
    <property type="evidence" value="ECO:0007669"/>
    <property type="project" value="UniProtKB-KW"/>
</dbReference>
<dbReference type="EMBL" id="JAGSND010000015">
    <property type="protein sequence ID" value="MBR0599628.1"/>
    <property type="molecule type" value="Genomic_DNA"/>
</dbReference>
<keyword evidence="7" id="KW-1185">Reference proteome</keyword>
<dbReference type="SMART" id="SM00534">
    <property type="entry name" value="MUTSac"/>
    <property type="match status" value="1"/>
</dbReference>